<keyword evidence="1" id="KW-0812">Transmembrane</keyword>
<evidence type="ECO:0000313" key="3">
    <source>
        <dbReference type="EMBL" id="KAK8375380.1"/>
    </source>
</evidence>
<proteinExistence type="predicted"/>
<keyword evidence="4" id="KW-1185">Reference proteome</keyword>
<gene>
    <name evidence="3" type="ORF">O3P69_008315</name>
</gene>
<name>A0AAW0SIZ8_SCYPA</name>
<keyword evidence="1" id="KW-1133">Transmembrane helix</keyword>
<evidence type="ECO:0000313" key="4">
    <source>
        <dbReference type="Proteomes" id="UP001487740"/>
    </source>
</evidence>
<comment type="caution">
    <text evidence="3">The sequence shown here is derived from an EMBL/GenBank/DDBJ whole genome shotgun (WGS) entry which is preliminary data.</text>
</comment>
<feature type="signal peptide" evidence="2">
    <location>
        <begin position="1"/>
        <end position="24"/>
    </location>
</feature>
<reference evidence="3 4" key="1">
    <citation type="submission" date="2023-03" db="EMBL/GenBank/DDBJ databases">
        <title>High-quality genome of Scylla paramamosain provides insights in environmental adaptation.</title>
        <authorList>
            <person name="Zhang L."/>
        </authorList>
    </citation>
    <scope>NUCLEOTIDE SEQUENCE [LARGE SCALE GENOMIC DNA]</scope>
    <source>
        <strain evidence="3">LZ_2023a</strain>
        <tissue evidence="3">Muscle</tissue>
    </source>
</reference>
<sequence>MAAAAAAVVMVVAVVLSLTSLSLADGGGDGDDNDATSSRLEVQELSGEADFRSIKLHWRYKGDPEQIHLFSINYCESQQWGKYRCRNKLLQEREARRMKQPGARQQEFEVEVKGLRMATNYTIEVTPVLRGDTLAEAPPMGREVAVKTKGFSARATQCLANSSVVEVETGPNFGGKISVEGSDDPRCWTQGRQDLGQTTYLLTIDHDLCGSEVHNTSVTSFIIVQENLPILTHSTRRFLVKCNYIPETFTVRAGVSLPNEENEEEEEDLSPVDQAIFELDPSELFDSANNIFDSRLSEDIGRALKMSAEEVTKEPQMLAHLVMMVILVMAAVVGLSCAAWHFFRHSRAQSRQGFMSPQEEPRMMQENESLEAVVRDFGRGEASQEHIGQPVALVSVRTVREETEA</sequence>
<dbReference type="AlphaFoldDB" id="A0AAW0SIZ8"/>
<keyword evidence="2" id="KW-0732">Signal</keyword>
<evidence type="ECO:0008006" key="5">
    <source>
        <dbReference type="Google" id="ProtNLM"/>
    </source>
</evidence>
<protein>
    <recommendedName>
        <fullName evidence="5">ZP domain-containing protein</fullName>
    </recommendedName>
</protein>
<feature type="chain" id="PRO_5043956932" description="ZP domain-containing protein" evidence="2">
    <location>
        <begin position="25"/>
        <end position="405"/>
    </location>
</feature>
<evidence type="ECO:0000256" key="1">
    <source>
        <dbReference type="SAM" id="Phobius"/>
    </source>
</evidence>
<feature type="transmembrane region" description="Helical" evidence="1">
    <location>
        <begin position="317"/>
        <end position="343"/>
    </location>
</feature>
<organism evidence="3 4">
    <name type="scientific">Scylla paramamosain</name>
    <name type="common">Mud crab</name>
    <dbReference type="NCBI Taxonomy" id="85552"/>
    <lineage>
        <taxon>Eukaryota</taxon>
        <taxon>Metazoa</taxon>
        <taxon>Ecdysozoa</taxon>
        <taxon>Arthropoda</taxon>
        <taxon>Crustacea</taxon>
        <taxon>Multicrustacea</taxon>
        <taxon>Malacostraca</taxon>
        <taxon>Eumalacostraca</taxon>
        <taxon>Eucarida</taxon>
        <taxon>Decapoda</taxon>
        <taxon>Pleocyemata</taxon>
        <taxon>Brachyura</taxon>
        <taxon>Eubrachyura</taxon>
        <taxon>Portunoidea</taxon>
        <taxon>Portunidae</taxon>
        <taxon>Portuninae</taxon>
        <taxon>Scylla</taxon>
    </lineage>
</organism>
<keyword evidence="1" id="KW-0472">Membrane</keyword>
<accession>A0AAW0SIZ8</accession>
<dbReference type="Proteomes" id="UP001487740">
    <property type="component" value="Unassembled WGS sequence"/>
</dbReference>
<evidence type="ECO:0000256" key="2">
    <source>
        <dbReference type="SAM" id="SignalP"/>
    </source>
</evidence>
<dbReference type="EMBL" id="JARAKH010000049">
    <property type="protein sequence ID" value="KAK8375380.1"/>
    <property type="molecule type" value="Genomic_DNA"/>
</dbReference>